<sequence length="318" mass="36526">MDSIYESALFELFSQFDKKQIVIELAPHIIFVCGGPVEVSSLEFTSVRHQFINFLESQGLDQKNNFELVLAESFKDYFKENIYSDLLTFEKDILNISSIAVIILESPGALVELGLFCNNISEIQKLFVVSDSELINLEDSFIFLGPLNFIKEKSASSSLSYPFAGFKNKGWKEVEFICGDFVKKVSDIDKTQSYKDGNSGHLCFVIYEIISLASPILLEEIEMSLLAFDVSFDRKSVIRSIYLLLKLELINPFIYSNFKFYYPVSDHRRAKFVHSKIDKLKDRLAMKVHLKKVFRNSTDEKDYKRSRVNDLINKVDAG</sequence>
<keyword evidence="2" id="KW-1185">Reference proteome</keyword>
<protein>
    <submittedName>
        <fullName evidence="1">Retron St85 family effector protein</fullName>
    </submittedName>
</protein>
<organism evidence="1 2">
    <name type="scientific">Alishewanella maricola</name>
    <dbReference type="NCBI Taxonomy" id="2795740"/>
    <lineage>
        <taxon>Bacteria</taxon>
        <taxon>Pseudomonadati</taxon>
        <taxon>Pseudomonadota</taxon>
        <taxon>Gammaproteobacteria</taxon>
        <taxon>Alteromonadales</taxon>
        <taxon>Alteromonadaceae</taxon>
        <taxon>Alishewanella</taxon>
    </lineage>
</organism>
<dbReference type="Proteomes" id="UP000633814">
    <property type="component" value="Unassembled WGS sequence"/>
</dbReference>
<name>A0ABS8C7S7_9ALTE</name>
<dbReference type="RefSeq" id="WP_226752439.1">
    <property type="nucleotide sequence ID" value="NZ_JAEINI020000025.1"/>
</dbReference>
<dbReference type="NCBIfam" id="NF038232">
    <property type="entry name" value="STM3845_fam"/>
    <property type="match status" value="1"/>
</dbReference>
<reference evidence="1 2" key="1">
    <citation type="submission" date="2021-10" db="EMBL/GenBank/DDBJ databases">
        <title>Alishewanella koreense sp. nov. isolated from seawater of southwestern coast in South Korea and the proposal for the reclassification of Rheinheimera perlucida and Rheinheimera tuosuensis as Arsukibacterium perlucida and Arsukibacterium tuosuensis.</title>
        <authorList>
            <person name="Kim K.H."/>
            <person name="Ruan W."/>
            <person name="Kim K.R."/>
            <person name="Baek J.H."/>
            <person name="Jeon C.O."/>
        </authorList>
    </citation>
    <scope>NUCLEOTIDE SEQUENCE [LARGE SCALE GENOMIC DNA]</scope>
    <source>
        <strain evidence="1 2">16-MA</strain>
    </source>
</reference>
<accession>A0ABS8C7S7</accession>
<proteinExistence type="predicted"/>
<dbReference type="InterPro" id="IPR049725">
    <property type="entry name" value="STM3845-like"/>
</dbReference>
<evidence type="ECO:0000313" key="1">
    <source>
        <dbReference type="EMBL" id="MCB5228385.1"/>
    </source>
</evidence>
<dbReference type="EMBL" id="JAEINI020000025">
    <property type="protein sequence ID" value="MCB5228385.1"/>
    <property type="molecule type" value="Genomic_DNA"/>
</dbReference>
<gene>
    <name evidence="1" type="ORF">JAO78_016390</name>
</gene>
<evidence type="ECO:0000313" key="2">
    <source>
        <dbReference type="Proteomes" id="UP000633814"/>
    </source>
</evidence>
<comment type="caution">
    <text evidence="1">The sequence shown here is derived from an EMBL/GenBank/DDBJ whole genome shotgun (WGS) entry which is preliminary data.</text>
</comment>